<evidence type="ECO:0000313" key="2">
    <source>
        <dbReference type="EMBL" id="MBW85374.1"/>
    </source>
</evidence>
<dbReference type="EMBL" id="GGEC01004891">
    <property type="protein sequence ID" value="MBW85374.1"/>
    <property type="molecule type" value="Transcribed_RNA"/>
</dbReference>
<name>A0A2P2IVY0_RHIMU</name>
<protein>
    <submittedName>
        <fullName evidence="2">Uncharacterized protein MANES_16G117700</fullName>
    </submittedName>
</protein>
<evidence type="ECO:0000256" key="1">
    <source>
        <dbReference type="SAM" id="MobiDB-lite"/>
    </source>
</evidence>
<proteinExistence type="predicted"/>
<dbReference type="PANTHER" id="PTHR37210">
    <property type="entry name" value="EXPRESSED PROTEIN"/>
    <property type="match status" value="1"/>
</dbReference>
<accession>A0A2P2IVY0</accession>
<reference evidence="2" key="1">
    <citation type="submission" date="2018-02" db="EMBL/GenBank/DDBJ databases">
        <title>Rhizophora mucronata_Transcriptome.</title>
        <authorList>
            <person name="Meera S.P."/>
            <person name="Sreeshan A."/>
            <person name="Augustine A."/>
        </authorList>
    </citation>
    <scope>NUCLEOTIDE SEQUENCE</scope>
    <source>
        <tissue evidence="2">Leaf</tissue>
    </source>
</reference>
<dbReference type="PANTHER" id="PTHR37210:SF2">
    <property type="entry name" value="PROTEIN CHLOROPLAST VESICULATION"/>
    <property type="match status" value="1"/>
</dbReference>
<dbReference type="AlphaFoldDB" id="A0A2P2IVY0"/>
<dbReference type="InterPro" id="IPR053350">
    <property type="entry name" value="CV_Inducer"/>
</dbReference>
<feature type="region of interest" description="Disordered" evidence="1">
    <location>
        <begin position="114"/>
        <end position="144"/>
    </location>
</feature>
<sequence length="144" mass="15751">MAIATGCCLNLFPPASGSESQATHPPFHRGRSRNEKWRSGCVAGIACVIIVGFEMGNTAISNEKLATAQVMQDLVAVESTKRTRWSDKRRCPPWHLNSLETIVPENLPRPTARRRWESVGQSTAAAPTVGGVRGRRSSNNCFTM</sequence>
<organism evidence="2">
    <name type="scientific">Rhizophora mucronata</name>
    <name type="common">Asiatic mangrove</name>
    <dbReference type="NCBI Taxonomy" id="61149"/>
    <lineage>
        <taxon>Eukaryota</taxon>
        <taxon>Viridiplantae</taxon>
        <taxon>Streptophyta</taxon>
        <taxon>Embryophyta</taxon>
        <taxon>Tracheophyta</taxon>
        <taxon>Spermatophyta</taxon>
        <taxon>Magnoliopsida</taxon>
        <taxon>eudicotyledons</taxon>
        <taxon>Gunneridae</taxon>
        <taxon>Pentapetalae</taxon>
        <taxon>rosids</taxon>
        <taxon>fabids</taxon>
        <taxon>Malpighiales</taxon>
        <taxon>Rhizophoraceae</taxon>
        <taxon>Rhizophora</taxon>
    </lineage>
</organism>